<evidence type="ECO:0000313" key="2">
    <source>
        <dbReference type="EMBL" id="PON98302.1"/>
    </source>
</evidence>
<name>A0A2P5FKH3_TREOI</name>
<evidence type="ECO:0000313" key="3">
    <source>
        <dbReference type="Proteomes" id="UP000237000"/>
    </source>
</evidence>
<evidence type="ECO:0000256" key="1">
    <source>
        <dbReference type="SAM" id="MobiDB-lite"/>
    </source>
</evidence>
<dbReference type="EMBL" id="JXTC01000025">
    <property type="protein sequence ID" value="PON98302.1"/>
    <property type="molecule type" value="Genomic_DNA"/>
</dbReference>
<dbReference type="AlphaFoldDB" id="A0A2P5FKH3"/>
<protein>
    <submittedName>
        <fullName evidence="2">Uncharacterized protein</fullName>
    </submittedName>
</protein>
<sequence length="67" mass="7348">RDNAIPWLAKIGLGEVLAAWRDAVGSDRQVHWIANIREAWYQSSSVSMANKSSAHGTSPTRGCLILK</sequence>
<dbReference type="InParanoid" id="A0A2P5FKH3"/>
<comment type="caution">
    <text evidence="2">The sequence shown here is derived from an EMBL/GenBank/DDBJ whole genome shotgun (WGS) entry which is preliminary data.</text>
</comment>
<dbReference type="OrthoDB" id="10323007at2759"/>
<feature type="non-terminal residue" evidence="2">
    <location>
        <position position="1"/>
    </location>
</feature>
<accession>A0A2P5FKH3</accession>
<reference evidence="3" key="1">
    <citation type="submission" date="2016-06" db="EMBL/GenBank/DDBJ databases">
        <title>Parallel loss of symbiosis genes in relatives of nitrogen-fixing non-legume Parasponia.</title>
        <authorList>
            <person name="Van Velzen R."/>
            <person name="Holmer R."/>
            <person name="Bu F."/>
            <person name="Rutten L."/>
            <person name="Van Zeijl A."/>
            <person name="Liu W."/>
            <person name="Santuari L."/>
            <person name="Cao Q."/>
            <person name="Sharma T."/>
            <person name="Shen D."/>
            <person name="Roswanjaya Y."/>
            <person name="Wardhani T."/>
            <person name="Kalhor M.S."/>
            <person name="Jansen J."/>
            <person name="Van den Hoogen J."/>
            <person name="Gungor B."/>
            <person name="Hartog M."/>
            <person name="Hontelez J."/>
            <person name="Verver J."/>
            <person name="Yang W.-C."/>
            <person name="Schijlen E."/>
            <person name="Repin R."/>
            <person name="Schilthuizen M."/>
            <person name="Schranz E."/>
            <person name="Heidstra R."/>
            <person name="Miyata K."/>
            <person name="Fedorova E."/>
            <person name="Kohlen W."/>
            <person name="Bisseling T."/>
            <person name="Smit S."/>
            <person name="Geurts R."/>
        </authorList>
    </citation>
    <scope>NUCLEOTIDE SEQUENCE [LARGE SCALE GENOMIC DNA]</scope>
    <source>
        <strain evidence="3">cv. RG33-2</strain>
    </source>
</reference>
<organism evidence="2 3">
    <name type="scientific">Trema orientale</name>
    <name type="common">Charcoal tree</name>
    <name type="synonym">Celtis orientalis</name>
    <dbReference type="NCBI Taxonomy" id="63057"/>
    <lineage>
        <taxon>Eukaryota</taxon>
        <taxon>Viridiplantae</taxon>
        <taxon>Streptophyta</taxon>
        <taxon>Embryophyta</taxon>
        <taxon>Tracheophyta</taxon>
        <taxon>Spermatophyta</taxon>
        <taxon>Magnoliopsida</taxon>
        <taxon>eudicotyledons</taxon>
        <taxon>Gunneridae</taxon>
        <taxon>Pentapetalae</taxon>
        <taxon>rosids</taxon>
        <taxon>fabids</taxon>
        <taxon>Rosales</taxon>
        <taxon>Cannabaceae</taxon>
        <taxon>Trema</taxon>
    </lineage>
</organism>
<gene>
    <name evidence="2" type="ORF">TorRG33x02_058770</name>
</gene>
<feature type="region of interest" description="Disordered" evidence="1">
    <location>
        <begin position="48"/>
        <end position="67"/>
    </location>
</feature>
<proteinExistence type="predicted"/>
<dbReference type="Proteomes" id="UP000237000">
    <property type="component" value="Unassembled WGS sequence"/>
</dbReference>
<keyword evidence="3" id="KW-1185">Reference proteome</keyword>